<comment type="caution">
    <text evidence="2">The sequence shown here is derived from an EMBL/GenBank/DDBJ whole genome shotgun (WGS) entry which is preliminary data.</text>
</comment>
<proteinExistence type="predicted"/>
<keyword evidence="1" id="KW-0732">Signal</keyword>
<evidence type="ECO:0000313" key="2">
    <source>
        <dbReference type="EMBL" id="MDC8011022.1"/>
    </source>
</evidence>
<dbReference type="RefSeq" id="WP_263544441.1">
    <property type="nucleotide sequence ID" value="NZ_JAOVZO020000001.1"/>
</dbReference>
<dbReference type="InterPro" id="IPR016187">
    <property type="entry name" value="CTDL_fold"/>
</dbReference>
<organism evidence="2 3">
    <name type="scientific">Tahibacter soli</name>
    <dbReference type="NCBI Taxonomy" id="2983605"/>
    <lineage>
        <taxon>Bacteria</taxon>
        <taxon>Pseudomonadati</taxon>
        <taxon>Pseudomonadota</taxon>
        <taxon>Gammaproteobacteria</taxon>
        <taxon>Lysobacterales</taxon>
        <taxon>Rhodanobacteraceae</taxon>
        <taxon>Tahibacter</taxon>
    </lineage>
</organism>
<gene>
    <name evidence="2" type="ORF">OD750_000515</name>
</gene>
<feature type="signal peptide" evidence="1">
    <location>
        <begin position="1"/>
        <end position="21"/>
    </location>
</feature>
<dbReference type="Gene3D" id="3.10.100.10">
    <property type="entry name" value="Mannose-Binding Protein A, subunit A"/>
    <property type="match status" value="2"/>
</dbReference>
<keyword evidence="3" id="KW-1185">Reference proteome</keyword>
<protein>
    <submittedName>
        <fullName evidence="2">DUF1554 domain-containing protein</fullName>
    </submittedName>
</protein>
<name>A0A9X4BHF6_9GAMM</name>
<reference evidence="2" key="1">
    <citation type="submission" date="2023-02" db="EMBL/GenBank/DDBJ databases">
        <title>Tahibacter soli sp. nov. isolated from soil.</title>
        <authorList>
            <person name="Baek J.H."/>
            <person name="Lee J.K."/>
            <person name="Choi D.G."/>
            <person name="Jeon C.O."/>
        </authorList>
    </citation>
    <scope>NUCLEOTIDE SEQUENCE</scope>
    <source>
        <strain evidence="2">BL</strain>
    </source>
</reference>
<sequence length="409" mass="43619">MRFPILAICAGLLALGTAARADLPRVFITSTQGSANLSTWPDAHGLTGLEAADEICRTAAARGNLADPAEYVAWLSDDTRDAYCRIHGATGKREHLCELAALPTGAGPWYRMDGLPALDRAEFGFPAAPAPAYMPRHVLYDETGAAVDGEERFAFTSTRSDGSLSHFQQSCTNWTSESTNLWVDWISAYDVAADIAPSSGMCAWPSRLTCLKRGAHGDPLPRRHASTARMAFISSIKGSGYFASWPASNGTPGIAGGDQICRRLAADASLPLPDTYKAFLAGLDGHDPLHRFVHDGPWYRTDGVLLATSKAALVAGPLASPLQIDEHRNPTTGFVHRPWTGSTSNGTGSPLHCNEWTQTPNGTVTGRIGNNWTADASWSGTTLSAYCASTDAPVFCFADNDSLFVDGLE</sequence>
<dbReference type="Proteomes" id="UP001139971">
    <property type="component" value="Unassembled WGS sequence"/>
</dbReference>
<evidence type="ECO:0000256" key="1">
    <source>
        <dbReference type="SAM" id="SignalP"/>
    </source>
</evidence>
<feature type="chain" id="PRO_5040809783" evidence="1">
    <location>
        <begin position="22"/>
        <end position="409"/>
    </location>
</feature>
<dbReference type="InterPro" id="IPR016186">
    <property type="entry name" value="C-type_lectin-like/link_sf"/>
</dbReference>
<dbReference type="AlphaFoldDB" id="A0A9X4BHF6"/>
<accession>A0A9X4BHF6</accession>
<evidence type="ECO:0000313" key="3">
    <source>
        <dbReference type="Proteomes" id="UP001139971"/>
    </source>
</evidence>
<dbReference type="SUPFAM" id="SSF56436">
    <property type="entry name" value="C-type lectin-like"/>
    <property type="match status" value="1"/>
</dbReference>
<dbReference type="EMBL" id="JAOVZO020000001">
    <property type="protein sequence ID" value="MDC8011022.1"/>
    <property type="molecule type" value="Genomic_DNA"/>
</dbReference>